<dbReference type="AlphaFoldDB" id="A0A016TDN1"/>
<reference evidence="3" key="1">
    <citation type="journal article" date="2015" name="Nat. Genet.">
        <title>The genome and transcriptome of the zoonotic hookworm Ancylostoma ceylanicum identify infection-specific gene families.</title>
        <authorList>
            <person name="Schwarz E.M."/>
            <person name="Hu Y."/>
            <person name="Antoshechkin I."/>
            <person name="Miller M.M."/>
            <person name="Sternberg P.W."/>
            <person name="Aroian R.V."/>
        </authorList>
    </citation>
    <scope>NUCLEOTIDE SEQUENCE</scope>
    <source>
        <strain evidence="3">HY135</strain>
    </source>
</reference>
<dbReference type="OrthoDB" id="407658at2759"/>
<name>A0A016TDN1_9BILA</name>
<keyword evidence="1" id="KW-0812">Transmembrane</keyword>
<evidence type="ECO:0000313" key="2">
    <source>
        <dbReference type="EMBL" id="EYC00760.1"/>
    </source>
</evidence>
<dbReference type="InterPro" id="IPR029044">
    <property type="entry name" value="Nucleotide-diphossugar_trans"/>
</dbReference>
<evidence type="ECO:0000313" key="3">
    <source>
        <dbReference type="Proteomes" id="UP000024635"/>
    </source>
</evidence>
<dbReference type="EMBL" id="JARK01001449">
    <property type="protein sequence ID" value="EYC00760.1"/>
    <property type="molecule type" value="Genomic_DNA"/>
</dbReference>
<accession>A0A016TDN1</accession>
<dbReference type="InterPro" id="IPR004988">
    <property type="entry name" value="DUF273"/>
</dbReference>
<dbReference type="PANTHER" id="PTHR31562:SF4">
    <property type="entry name" value="DUF268 DOMAIN-CONTAINING PROTEIN-RELATED"/>
    <property type="match status" value="1"/>
</dbReference>
<dbReference type="Proteomes" id="UP000024635">
    <property type="component" value="Unassembled WGS sequence"/>
</dbReference>
<feature type="transmembrane region" description="Helical" evidence="1">
    <location>
        <begin position="32"/>
        <end position="51"/>
    </location>
</feature>
<sequence length="418" mass="48365">MALGQAAPEYGYISPARHSSYYDVFPDHSDMFVVWYFVIAISLALDIWYLCGGPGVGYLRSMIPSGSSSVNFKTAEKVETEMEEGTEGIAIITVMDNNSSRVKYKTALTSMECYAIQNKYAYMELNAMDYKSLCAHKDTTFQRHCIVAHILEQGKFAWVLFVDSDIGVVNEKRRLEEFIKEGADIIFYERFFNFEVMAGSYFARRSKFAIKFLRGWADYESRLPPNFHGRDNGAIHMWLTEVLVPGEPLIPTCWRLWRSTVNFESLTRFTLCCREALKKSTSNNIYIYKKGDGWARDSWLTNSYWNPKRDFMFHARKEADKKKFTPPQERSLQGPEYWPWFDTLKTPLNLTMCREGGYFYLEKKRELTNDGVESRTCAYRIRRRSEITHGNKETECAIGVPEEIVDDHSLDAKGNNAA</sequence>
<protein>
    <recommendedName>
        <fullName evidence="4">Nucleotide-diphospho-sugar transferase domain-containing protein</fullName>
    </recommendedName>
</protein>
<keyword evidence="1" id="KW-0472">Membrane</keyword>
<dbReference type="Gene3D" id="3.90.550.10">
    <property type="entry name" value="Spore Coat Polysaccharide Biosynthesis Protein SpsA, Chain A"/>
    <property type="match status" value="1"/>
</dbReference>
<comment type="caution">
    <text evidence="2">The sequence shown here is derived from an EMBL/GenBank/DDBJ whole genome shotgun (WGS) entry which is preliminary data.</text>
</comment>
<keyword evidence="1" id="KW-1133">Transmembrane helix</keyword>
<dbReference type="PANTHER" id="PTHR31562">
    <property type="entry name" value="PROTEIN CBG18972"/>
    <property type="match status" value="1"/>
</dbReference>
<keyword evidence="3" id="KW-1185">Reference proteome</keyword>
<evidence type="ECO:0008006" key="4">
    <source>
        <dbReference type="Google" id="ProtNLM"/>
    </source>
</evidence>
<gene>
    <name evidence="2" type="primary">Acey_s0113.g390</name>
    <name evidence="2" type="ORF">Y032_0113g390</name>
</gene>
<dbReference type="Pfam" id="PF03314">
    <property type="entry name" value="DUF273"/>
    <property type="match status" value="1"/>
</dbReference>
<proteinExistence type="predicted"/>
<organism evidence="2 3">
    <name type="scientific">Ancylostoma ceylanicum</name>
    <dbReference type="NCBI Taxonomy" id="53326"/>
    <lineage>
        <taxon>Eukaryota</taxon>
        <taxon>Metazoa</taxon>
        <taxon>Ecdysozoa</taxon>
        <taxon>Nematoda</taxon>
        <taxon>Chromadorea</taxon>
        <taxon>Rhabditida</taxon>
        <taxon>Rhabditina</taxon>
        <taxon>Rhabditomorpha</taxon>
        <taxon>Strongyloidea</taxon>
        <taxon>Ancylostomatidae</taxon>
        <taxon>Ancylostomatinae</taxon>
        <taxon>Ancylostoma</taxon>
    </lineage>
</organism>
<evidence type="ECO:0000256" key="1">
    <source>
        <dbReference type="SAM" id="Phobius"/>
    </source>
</evidence>